<protein>
    <submittedName>
        <fullName evidence="1">Uncharacterized protein</fullName>
    </submittedName>
</protein>
<dbReference type="AlphaFoldDB" id="A0A6C0LS28"/>
<sequence>MSIHSLWNYLKDTYTTKKTKDLVNSQIEKYKKMLEIQKQQTEFITEQEQETMKNDLLQYVETL</sequence>
<proteinExistence type="predicted"/>
<dbReference type="EMBL" id="MN740541">
    <property type="protein sequence ID" value="QHU32805.1"/>
    <property type="molecule type" value="Genomic_DNA"/>
</dbReference>
<accession>A0A6C0LS28</accession>
<organism evidence="1">
    <name type="scientific">viral metagenome</name>
    <dbReference type="NCBI Taxonomy" id="1070528"/>
    <lineage>
        <taxon>unclassified sequences</taxon>
        <taxon>metagenomes</taxon>
        <taxon>organismal metagenomes</taxon>
    </lineage>
</organism>
<evidence type="ECO:0000313" key="1">
    <source>
        <dbReference type="EMBL" id="QHU32805.1"/>
    </source>
</evidence>
<reference evidence="1" key="1">
    <citation type="journal article" date="2020" name="Nature">
        <title>Giant virus diversity and host interactions through global metagenomics.</title>
        <authorList>
            <person name="Schulz F."/>
            <person name="Roux S."/>
            <person name="Paez-Espino D."/>
            <person name="Jungbluth S."/>
            <person name="Walsh D.A."/>
            <person name="Denef V.J."/>
            <person name="McMahon K.D."/>
            <person name="Konstantinidis K.T."/>
            <person name="Eloe-Fadrosh E.A."/>
            <person name="Kyrpides N.C."/>
            <person name="Woyke T."/>
        </authorList>
    </citation>
    <scope>NUCLEOTIDE SEQUENCE</scope>
    <source>
        <strain evidence="1">GVMAG-M-3300027969-2</strain>
    </source>
</reference>
<name>A0A6C0LS28_9ZZZZ</name>